<dbReference type="OrthoDB" id="2507389at2759"/>
<dbReference type="SUPFAM" id="SSF53098">
    <property type="entry name" value="Ribonuclease H-like"/>
    <property type="match status" value="1"/>
</dbReference>
<dbReference type="InterPro" id="IPR036397">
    <property type="entry name" value="RNaseH_sf"/>
</dbReference>
<evidence type="ECO:0000313" key="3">
    <source>
        <dbReference type="Proteomes" id="UP000886653"/>
    </source>
</evidence>
<keyword evidence="3" id="KW-1185">Reference proteome</keyword>
<sequence>MEYLGLALGLVQFLDQLRNEDNSKTNLAIFSDSQVALRAAHSRLQPSSGQSLIKFIKSQIRRLPENTTLYLFWTLGQEGISLNEKADIAAKQAAKAEDRKTWLPMSLTSLVQATREALSVPSSEFPSHKSEFKTPAKKIADALNGLEKGQVAAIFQLRTGHGPLNAYLHRVKQSTTKYFRGCGVPDTIAHFLPYCRKSRIQRRDFRLKVKGEELRTKLNSVNAILDDPKVFPRLAQFVLVREGLSTYVLVHRRKIKKENNPKIDYIEYL</sequence>
<evidence type="ECO:0000313" key="2">
    <source>
        <dbReference type="EMBL" id="KAG0146090.1"/>
    </source>
</evidence>
<name>A0A9P6NM81_9BASI</name>
<dbReference type="PROSITE" id="PS50879">
    <property type="entry name" value="RNASE_H_1"/>
    <property type="match status" value="1"/>
</dbReference>
<dbReference type="AlphaFoldDB" id="A0A9P6NM81"/>
<proteinExistence type="predicted"/>
<accession>A0A9P6NM81</accession>
<dbReference type="Gene3D" id="3.30.420.10">
    <property type="entry name" value="Ribonuclease H-like superfamily/Ribonuclease H"/>
    <property type="match status" value="1"/>
</dbReference>
<gene>
    <name evidence="2" type="ORF">CROQUDRAFT_657887</name>
</gene>
<dbReference type="GO" id="GO:0004523">
    <property type="term" value="F:RNA-DNA hybrid ribonuclease activity"/>
    <property type="evidence" value="ECO:0007669"/>
    <property type="project" value="InterPro"/>
</dbReference>
<dbReference type="Proteomes" id="UP000886653">
    <property type="component" value="Unassembled WGS sequence"/>
</dbReference>
<dbReference type="InterPro" id="IPR012337">
    <property type="entry name" value="RNaseH-like_sf"/>
</dbReference>
<protein>
    <recommendedName>
        <fullName evidence="1">RNase H type-1 domain-containing protein</fullName>
    </recommendedName>
</protein>
<evidence type="ECO:0000259" key="1">
    <source>
        <dbReference type="PROSITE" id="PS50879"/>
    </source>
</evidence>
<dbReference type="EMBL" id="MU167266">
    <property type="protein sequence ID" value="KAG0146090.1"/>
    <property type="molecule type" value="Genomic_DNA"/>
</dbReference>
<dbReference type="GO" id="GO:0003676">
    <property type="term" value="F:nucleic acid binding"/>
    <property type="evidence" value="ECO:0007669"/>
    <property type="project" value="InterPro"/>
</dbReference>
<reference evidence="2" key="1">
    <citation type="submission" date="2013-11" db="EMBL/GenBank/DDBJ databases">
        <title>Genome sequence of the fusiform rust pathogen reveals effectors for host alternation and coevolution with pine.</title>
        <authorList>
            <consortium name="DOE Joint Genome Institute"/>
            <person name="Smith K."/>
            <person name="Pendleton A."/>
            <person name="Kubisiak T."/>
            <person name="Anderson C."/>
            <person name="Salamov A."/>
            <person name="Aerts A."/>
            <person name="Riley R."/>
            <person name="Clum A."/>
            <person name="Lindquist E."/>
            <person name="Ence D."/>
            <person name="Campbell M."/>
            <person name="Kronenberg Z."/>
            <person name="Feau N."/>
            <person name="Dhillon B."/>
            <person name="Hamelin R."/>
            <person name="Burleigh J."/>
            <person name="Smith J."/>
            <person name="Yandell M."/>
            <person name="Nelson C."/>
            <person name="Grigoriev I."/>
            <person name="Davis J."/>
        </authorList>
    </citation>
    <scope>NUCLEOTIDE SEQUENCE</scope>
    <source>
        <strain evidence="2">G11</strain>
    </source>
</reference>
<comment type="caution">
    <text evidence="2">The sequence shown here is derived from an EMBL/GenBank/DDBJ whole genome shotgun (WGS) entry which is preliminary data.</text>
</comment>
<dbReference type="InterPro" id="IPR002156">
    <property type="entry name" value="RNaseH_domain"/>
</dbReference>
<organism evidence="2 3">
    <name type="scientific">Cronartium quercuum f. sp. fusiforme G11</name>
    <dbReference type="NCBI Taxonomy" id="708437"/>
    <lineage>
        <taxon>Eukaryota</taxon>
        <taxon>Fungi</taxon>
        <taxon>Dikarya</taxon>
        <taxon>Basidiomycota</taxon>
        <taxon>Pucciniomycotina</taxon>
        <taxon>Pucciniomycetes</taxon>
        <taxon>Pucciniales</taxon>
        <taxon>Coleosporiaceae</taxon>
        <taxon>Cronartium</taxon>
    </lineage>
</organism>
<feature type="domain" description="RNase H type-1" evidence="1">
    <location>
        <begin position="1"/>
        <end position="95"/>
    </location>
</feature>